<dbReference type="Proteomes" id="UP000026961">
    <property type="component" value="Chromosome 3"/>
</dbReference>
<reference evidence="1" key="2">
    <citation type="submission" date="2018-05" db="EMBL/GenBank/DDBJ databases">
        <title>OgluRS3 (Oryza glumaepatula Reference Sequence Version 3).</title>
        <authorList>
            <person name="Zhang J."/>
            <person name="Kudrna D."/>
            <person name="Lee S."/>
            <person name="Talag J."/>
            <person name="Welchert J."/>
            <person name="Wing R.A."/>
        </authorList>
    </citation>
    <scope>NUCLEOTIDE SEQUENCE [LARGE SCALE GENOMIC DNA]</scope>
</reference>
<dbReference type="STRING" id="40148.A0A0D9ZA41"/>
<proteinExistence type="predicted"/>
<evidence type="ECO:0000313" key="1">
    <source>
        <dbReference type="EnsemblPlants" id="OGLUM03G25560.1"/>
    </source>
</evidence>
<name>A0A0D9ZA41_9ORYZ</name>
<organism evidence="1">
    <name type="scientific">Oryza glumipatula</name>
    <dbReference type="NCBI Taxonomy" id="40148"/>
    <lineage>
        <taxon>Eukaryota</taxon>
        <taxon>Viridiplantae</taxon>
        <taxon>Streptophyta</taxon>
        <taxon>Embryophyta</taxon>
        <taxon>Tracheophyta</taxon>
        <taxon>Spermatophyta</taxon>
        <taxon>Magnoliopsida</taxon>
        <taxon>Liliopsida</taxon>
        <taxon>Poales</taxon>
        <taxon>Poaceae</taxon>
        <taxon>BOP clade</taxon>
        <taxon>Oryzoideae</taxon>
        <taxon>Oryzeae</taxon>
        <taxon>Oryzinae</taxon>
        <taxon>Oryza</taxon>
    </lineage>
</organism>
<reference evidence="1" key="1">
    <citation type="submission" date="2015-04" db="UniProtKB">
        <authorList>
            <consortium name="EnsemblPlants"/>
        </authorList>
    </citation>
    <scope>IDENTIFICATION</scope>
</reference>
<dbReference type="AlphaFoldDB" id="A0A0D9ZA41"/>
<sequence length="143" mass="15532">MSWPPPSSWLPTAEEARCSPPLPSEIVAWATGSGQRLSSCWTTVGEEAKWLTKASGGWRLMMKQQQQVKMPLICMDGPLALTLYYVSGRPDDCSGFTAFMSPSRLALAINTADSAIPGRIVGARQQRKLVQACSCQAYPLPTV</sequence>
<accession>A0A0D9ZA41</accession>
<protein>
    <submittedName>
        <fullName evidence="1">Uncharacterized protein</fullName>
    </submittedName>
</protein>
<dbReference type="EnsemblPlants" id="OGLUM03G25560.1">
    <property type="protein sequence ID" value="OGLUM03G25560.1"/>
    <property type="gene ID" value="OGLUM03G25560"/>
</dbReference>
<dbReference type="Gramene" id="OGLUM03G25560.1">
    <property type="protein sequence ID" value="OGLUM03G25560.1"/>
    <property type="gene ID" value="OGLUM03G25560"/>
</dbReference>
<keyword evidence="2" id="KW-1185">Reference proteome</keyword>
<evidence type="ECO:0000313" key="2">
    <source>
        <dbReference type="Proteomes" id="UP000026961"/>
    </source>
</evidence>
<dbReference type="HOGENOM" id="CLU_1809218_0_0_1"/>